<keyword evidence="3" id="KW-1185">Reference proteome</keyword>
<evidence type="ECO:0000313" key="2">
    <source>
        <dbReference type="EMBL" id="AXE20506.1"/>
    </source>
</evidence>
<dbReference type="KEGG" id="run:DR864_23595"/>
<protein>
    <submittedName>
        <fullName evidence="2">Glycosyltransferase</fullName>
    </submittedName>
</protein>
<dbReference type="InterPro" id="IPR050834">
    <property type="entry name" value="Glycosyltransf_2"/>
</dbReference>
<dbReference type="PANTHER" id="PTHR43685:SF2">
    <property type="entry name" value="GLYCOSYLTRANSFERASE 2-LIKE DOMAIN-CONTAINING PROTEIN"/>
    <property type="match status" value="1"/>
</dbReference>
<evidence type="ECO:0000259" key="1">
    <source>
        <dbReference type="Pfam" id="PF00535"/>
    </source>
</evidence>
<organism evidence="2 3">
    <name type="scientific">Runella rosea</name>
    <dbReference type="NCBI Taxonomy" id="2259595"/>
    <lineage>
        <taxon>Bacteria</taxon>
        <taxon>Pseudomonadati</taxon>
        <taxon>Bacteroidota</taxon>
        <taxon>Cytophagia</taxon>
        <taxon>Cytophagales</taxon>
        <taxon>Spirosomataceae</taxon>
        <taxon>Runella</taxon>
    </lineage>
</organism>
<dbReference type="AlphaFoldDB" id="A0A344TPD5"/>
<reference evidence="2 3" key="1">
    <citation type="submission" date="2018-07" db="EMBL/GenBank/DDBJ databases">
        <title>Genome sequencing of Runella.</title>
        <authorList>
            <person name="Baek M.-G."/>
            <person name="Yi H."/>
        </authorList>
    </citation>
    <scope>NUCLEOTIDE SEQUENCE [LARGE SCALE GENOMIC DNA]</scope>
    <source>
        <strain evidence="2 3">HYN0085</strain>
    </source>
</reference>
<dbReference type="Proteomes" id="UP000251993">
    <property type="component" value="Chromosome"/>
</dbReference>
<keyword evidence="2" id="KW-0808">Transferase</keyword>
<dbReference type="Pfam" id="PF00535">
    <property type="entry name" value="Glycos_transf_2"/>
    <property type="match status" value="1"/>
</dbReference>
<gene>
    <name evidence="2" type="ORF">DR864_23595</name>
</gene>
<dbReference type="Gene3D" id="3.90.550.10">
    <property type="entry name" value="Spore Coat Polysaccharide Biosynthesis Protein SpsA, Chain A"/>
    <property type="match status" value="1"/>
</dbReference>
<dbReference type="GO" id="GO:0016740">
    <property type="term" value="F:transferase activity"/>
    <property type="evidence" value="ECO:0007669"/>
    <property type="project" value="UniProtKB-KW"/>
</dbReference>
<dbReference type="EMBL" id="CP030850">
    <property type="protein sequence ID" value="AXE20506.1"/>
    <property type="molecule type" value="Genomic_DNA"/>
</dbReference>
<dbReference type="OrthoDB" id="9788101at2"/>
<sequence length="271" mass="31664">MSLVSIITINLNNCKGLEKTIMSVISQRFTDYEFIVIDGGSSDGSLECIRAHQNYIHYWVSEPDKGIFNAMNKGIAQAKGDYCLFLNSGDWLVENVLMNSFGVDFEEDIIYGNSYLAHANGVIEELKYPSRLSMRYFFSATIGHQCTFIKRALLNAYGGYTEKFKIHADYEFWIKAIVIGNCTVKHWPVFVSYYDMSGISSRPNEWSQKEHKTILNTYFSANILADYDYWKKREKEMEILMWYKRQQTLYPLLVLFYKVLKNIRKLLKMSY</sequence>
<dbReference type="InterPro" id="IPR001173">
    <property type="entry name" value="Glyco_trans_2-like"/>
</dbReference>
<dbReference type="PANTHER" id="PTHR43685">
    <property type="entry name" value="GLYCOSYLTRANSFERASE"/>
    <property type="match status" value="1"/>
</dbReference>
<feature type="domain" description="Glycosyltransferase 2-like" evidence="1">
    <location>
        <begin position="5"/>
        <end position="93"/>
    </location>
</feature>
<dbReference type="CDD" id="cd06433">
    <property type="entry name" value="GT_2_WfgS_like"/>
    <property type="match status" value="1"/>
</dbReference>
<name>A0A344TPD5_9BACT</name>
<dbReference type="InterPro" id="IPR029044">
    <property type="entry name" value="Nucleotide-diphossugar_trans"/>
</dbReference>
<dbReference type="SUPFAM" id="SSF53448">
    <property type="entry name" value="Nucleotide-diphospho-sugar transferases"/>
    <property type="match status" value="1"/>
</dbReference>
<evidence type="ECO:0000313" key="3">
    <source>
        <dbReference type="Proteomes" id="UP000251993"/>
    </source>
</evidence>
<dbReference type="RefSeq" id="WP_114069269.1">
    <property type="nucleotide sequence ID" value="NZ_CP030850.1"/>
</dbReference>
<accession>A0A344TPD5</accession>
<proteinExistence type="predicted"/>